<keyword evidence="5" id="KW-0560">Oxidoreductase</keyword>
<dbReference type="Gene3D" id="3.30.9.10">
    <property type="entry name" value="D-Amino Acid Oxidase, subunit A, domain 2"/>
    <property type="match status" value="1"/>
</dbReference>
<gene>
    <name evidence="5" type="ORF">Rhow_001142</name>
</gene>
<reference evidence="5 6" key="1">
    <citation type="submission" date="2018-11" db="EMBL/GenBank/DDBJ databases">
        <title>Microbial catabolism of amino acid.</title>
        <authorList>
            <person name="Hibi M."/>
            <person name="Ogawa J."/>
        </authorList>
    </citation>
    <scope>NUCLEOTIDE SEQUENCE [LARGE SCALE GENOMIC DNA]</scope>
    <source>
        <strain evidence="5 6">C31-06</strain>
    </source>
</reference>
<evidence type="ECO:0000256" key="3">
    <source>
        <dbReference type="ARBA" id="ARBA00022827"/>
    </source>
</evidence>
<evidence type="ECO:0000256" key="2">
    <source>
        <dbReference type="ARBA" id="ARBA00022630"/>
    </source>
</evidence>
<keyword evidence="5" id="KW-0503">Monooxygenase</keyword>
<dbReference type="OrthoDB" id="8670884at2"/>
<evidence type="ECO:0000259" key="4">
    <source>
        <dbReference type="Pfam" id="PF01494"/>
    </source>
</evidence>
<dbReference type="Pfam" id="PF01494">
    <property type="entry name" value="FAD_binding_3"/>
    <property type="match status" value="1"/>
</dbReference>
<evidence type="ECO:0000313" key="5">
    <source>
        <dbReference type="EMBL" id="GCE38120.1"/>
    </source>
</evidence>
<comment type="cofactor">
    <cofactor evidence="1">
        <name>FAD</name>
        <dbReference type="ChEBI" id="CHEBI:57692"/>
    </cofactor>
</comment>
<dbReference type="InterPro" id="IPR002938">
    <property type="entry name" value="FAD-bd"/>
</dbReference>
<dbReference type="Proteomes" id="UP000287519">
    <property type="component" value="Unassembled WGS sequence"/>
</dbReference>
<dbReference type="InterPro" id="IPR036188">
    <property type="entry name" value="FAD/NAD-bd_sf"/>
</dbReference>
<dbReference type="Pfam" id="PF21274">
    <property type="entry name" value="Rng_hyd_C"/>
    <property type="match status" value="1"/>
</dbReference>
<keyword evidence="2" id="KW-0285">Flavoprotein</keyword>
<keyword evidence="3" id="KW-0274">FAD</keyword>
<evidence type="ECO:0000256" key="1">
    <source>
        <dbReference type="ARBA" id="ARBA00001974"/>
    </source>
</evidence>
<feature type="domain" description="FAD-binding" evidence="4">
    <location>
        <begin position="8"/>
        <end position="374"/>
    </location>
</feature>
<dbReference type="EMBL" id="BHYM01000016">
    <property type="protein sequence ID" value="GCE38120.1"/>
    <property type="molecule type" value="Genomic_DNA"/>
</dbReference>
<dbReference type="GO" id="GO:0016709">
    <property type="term" value="F:oxidoreductase activity, acting on paired donors, with incorporation or reduction of molecular oxygen, NAD(P)H as one donor, and incorporation of one atom of oxygen"/>
    <property type="evidence" value="ECO:0007669"/>
    <property type="project" value="UniProtKB-ARBA"/>
</dbReference>
<proteinExistence type="predicted"/>
<dbReference type="PANTHER" id="PTHR43004:SF19">
    <property type="entry name" value="BINDING MONOOXYGENASE, PUTATIVE (JCVI)-RELATED"/>
    <property type="match status" value="1"/>
</dbReference>
<dbReference type="GO" id="GO:0071949">
    <property type="term" value="F:FAD binding"/>
    <property type="evidence" value="ECO:0007669"/>
    <property type="project" value="InterPro"/>
</dbReference>
<dbReference type="AlphaFoldDB" id="A0A402C3B3"/>
<evidence type="ECO:0000313" key="6">
    <source>
        <dbReference type="Proteomes" id="UP000287519"/>
    </source>
</evidence>
<protein>
    <submittedName>
        <fullName evidence="5">FAD-binding monooxygenase, PheA/TfdB family, similarity to 2,4-dichlorophenol 6-monooxygenase</fullName>
    </submittedName>
</protein>
<sequence>MFSYNIIDVAVVGAGPAGLTAAIQLAQLGVDVTVFERRSTTSHLPRAHLLNQRTMEIFETMGVADDVYELSPPEDRWHRVGWYTSLAGDRAGQGREIGHIHAWGGGPDRERYDAASPNRYANVPQMRLDPLLRKHAEIRCPGKVHYGHEVIDLRQHEDHVELDVHATAADTTQTVRARYVIAADGGRVCSKLMNVAMEGPTQLLDMVSMHVTADLSSWAVDDEVLLYYFVDPHGKGSFRGSICAMGPDRWGTDSREWAFHQAYAWGDPAAKDADTLITRVRDMLGIPDLEFEVHAISHWEFEGVTAAQYRAGNVFLVGNAAHRHPPTGGLGLNTAVQDVDNLTWKLKQVISGHAADELLDSYNSERRPVGLFNVQHSLENVGGHRRIATAIGLTADASIDEGWDAIETWLASGPEGDERRAKVAEAVASNADDYGQLNVELGFAYTDGAVVPDGSAPPSTHNSLREYTPTTRPGHHLPHAWIRRGSVRVSTLELIDRRNYTLLVEPRHAQTWNKAVADKALPIDVVAIAGNDSTAGQESWARLREVDPGGAVLVRPDRHVAWRAMTLPADPGHELAVALRALSRKEGAFA</sequence>
<accession>A0A402C3B3</accession>
<organism evidence="5 6">
    <name type="scientific">Rhodococcus wratislaviensis</name>
    <name type="common">Tsukamurella wratislaviensis</name>
    <dbReference type="NCBI Taxonomy" id="44752"/>
    <lineage>
        <taxon>Bacteria</taxon>
        <taxon>Bacillati</taxon>
        <taxon>Actinomycetota</taxon>
        <taxon>Actinomycetes</taxon>
        <taxon>Mycobacteriales</taxon>
        <taxon>Nocardiaceae</taxon>
        <taxon>Rhodococcus</taxon>
    </lineage>
</organism>
<dbReference type="SUPFAM" id="SSF51905">
    <property type="entry name" value="FAD/NAD(P)-binding domain"/>
    <property type="match status" value="1"/>
</dbReference>
<dbReference type="InterPro" id="IPR050641">
    <property type="entry name" value="RIFMO-like"/>
</dbReference>
<name>A0A402C3B3_RHOWR</name>
<dbReference type="Gene3D" id="3.50.50.60">
    <property type="entry name" value="FAD/NAD(P)-binding domain"/>
    <property type="match status" value="1"/>
</dbReference>
<dbReference type="PRINTS" id="PR00420">
    <property type="entry name" value="RNGMNOXGNASE"/>
</dbReference>
<dbReference type="PANTHER" id="PTHR43004">
    <property type="entry name" value="TRK SYSTEM POTASSIUM UPTAKE PROTEIN"/>
    <property type="match status" value="1"/>
</dbReference>
<dbReference type="RefSeq" id="WP_124390752.1">
    <property type="nucleotide sequence ID" value="NZ_BHYM01000016.1"/>
</dbReference>
<comment type="caution">
    <text evidence="5">The sequence shown here is derived from an EMBL/GenBank/DDBJ whole genome shotgun (WGS) entry which is preliminary data.</text>
</comment>
<dbReference type="Gene3D" id="3.40.30.120">
    <property type="match status" value="1"/>
</dbReference>
<keyword evidence="6" id="KW-1185">Reference proteome</keyword>